<sequence>MKKIILIGLGLIAFSFYQLNHVDMSNFSWVQLSQQNDWPVREPKALGFDEEKLVSLHQFVSRSKRKHVHSLFVAKDGQLVFEQYYPAANTPTGTPMPTHYPPGPDTAHQMRSVTKTVTATLLGTLLQSGAIPSLKQPLFSYYQNEAVADLSHKADVTLENALMFNIGLDWAEWGERNSDAMNMWLSPDPYAYILNKKMAYRPGEKFIYQGGVSVLLGGVVERVSGMDLREYADKALFGPLHITNYDWFAHEVTGQYLGSSGLYLRTRDLAKLGQLYLNQGEWHGQQLLSPQWVKQSLMPRGKFWSWKSIEYGYNWWLPQIESNGKRVSIAAMRGSGGQEMFIVPELNLVFAMTSGAYFNQDEDFPLQLLADYILPAIGMEKVAYIPNH</sequence>
<gene>
    <name evidence="2" type="ORF">EA58_00015</name>
</gene>
<dbReference type="OrthoDB" id="9814204at2"/>
<dbReference type="Proteomes" id="UP000027192">
    <property type="component" value="Unassembled WGS sequence"/>
</dbReference>
<proteinExistence type="predicted"/>
<feature type="domain" description="Beta-lactamase-related" evidence="1">
    <location>
        <begin position="70"/>
        <end position="362"/>
    </location>
</feature>
<evidence type="ECO:0000313" key="2">
    <source>
        <dbReference type="EMBL" id="KDM93506.1"/>
    </source>
</evidence>
<dbReference type="RefSeq" id="WP_036747447.1">
    <property type="nucleotide sequence ID" value="NZ_JAGSGC010000021.1"/>
</dbReference>
<dbReference type="InterPro" id="IPR050789">
    <property type="entry name" value="Diverse_Enzym_Activities"/>
</dbReference>
<dbReference type="AlphaFoldDB" id="A0A066RWL8"/>
<organism evidence="2 3">
    <name type="scientific">Photobacterium galatheae</name>
    <dbReference type="NCBI Taxonomy" id="1654360"/>
    <lineage>
        <taxon>Bacteria</taxon>
        <taxon>Pseudomonadati</taxon>
        <taxon>Pseudomonadota</taxon>
        <taxon>Gammaproteobacteria</taxon>
        <taxon>Vibrionales</taxon>
        <taxon>Vibrionaceae</taxon>
        <taxon>Photobacterium</taxon>
    </lineage>
</organism>
<evidence type="ECO:0000259" key="1">
    <source>
        <dbReference type="Pfam" id="PF00144"/>
    </source>
</evidence>
<dbReference type="Pfam" id="PF00144">
    <property type="entry name" value="Beta-lactamase"/>
    <property type="match status" value="1"/>
</dbReference>
<dbReference type="InterPro" id="IPR012338">
    <property type="entry name" value="Beta-lactam/transpept-like"/>
</dbReference>
<protein>
    <recommendedName>
        <fullName evidence="1">Beta-lactamase-related domain-containing protein</fullName>
    </recommendedName>
</protein>
<dbReference type="PANTHER" id="PTHR43283">
    <property type="entry name" value="BETA-LACTAMASE-RELATED"/>
    <property type="match status" value="1"/>
</dbReference>
<accession>A0A066RWL8</accession>
<dbReference type="PANTHER" id="PTHR43283:SF7">
    <property type="entry name" value="BETA-LACTAMASE-RELATED DOMAIN-CONTAINING PROTEIN"/>
    <property type="match status" value="1"/>
</dbReference>
<dbReference type="STRING" id="1654360.EA58_00015"/>
<comment type="caution">
    <text evidence="2">The sequence shown here is derived from an EMBL/GenBank/DDBJ whole genome shotgun (WGS) entry which is preliminary data.</text>
</comment>
<reference evidence="2 3" key="1">
    <citation type="submission" date="2014-04" db="EMBL/GenBank/DDBJ databases">
        <title>Draft genome sequence of Photobacterium halotolerans S2753: a solonamide, ngercheumicin and holomycin producer.</title>
        <authorList>
            <person name="Machado H.R."/>
            <person name="Gram L."/>
        </authorList>
    </citation>
    <scope>NUCLEOTIDE SEQUENCE [LARGE SCALE GENOMIC DNA]</scope>
    <source>
        <strain evidence="2 3">S2753</strain>
    </source>
</reference>
<keyword evidence="3" id="KW-1185">Reference proteome</keyword>
<dbReference type="Gene3D" id="3.40.710.10">
    <property type="entry name" value="DD-peptidase/beta-lactamase superfamily"/>
    <property type="match status" value="1"/>
</dbReference>
<dbReference type="SUPFAM" id="SSF56601">
    <property type="entry name" value="beta-lactamase/transpeptidase-like"/>
    <property type="match status" value="1"/>
</dbReference>
<dbReference type="InterPro" id="IPR001466">
    <property type="entry name" value="Beta-lactam-related"/>
</dbReference>
<name>A0A066RWL8_9GAMM</name>
<dbReference type="EMBL" id="JMIB01000001">
    <property type="protein sequence ID" value="KDM93506.1"/>
    <property type="molecule type" value="Genomic_DNA"/>
</dbReference>
<evidence type="ECO:0000313" key="3">
    <source>
        <dbReference type="Proteomes" id="UP000027192"/>
    </source>
</evidence>